<sequence length="68" mass="7950">MVWIDYDEYRGCILKYSDTDPRLYWSPCVAYPSTSKAALRADIDLTLGPEEPEEPEPPQDYIEDTYKE</sequence>
<proteinExistence type="predicted"/>
<name>X1NIJ8_9ZZZZ</name>
<protein>
    <submittedName>
        <fullName evidence="2">Uncharacterized protein</fullName>
    </submittedName>
</protein>
<dbReference type="AlphaFoldDB" id="X1NIJ8"/>
<feature type="non-terminal residue" evidence="2">
    <location>
        <position position="68"/>
    </location>
</feature>
<evidence type="ECO:0000313" key="2">
    <source>
        <dbReference type="EMBL" id="GAI18484.1"/>
    </source>
</evidence>
<evidence type="ECO:0000256" key="1">
    <source>
        <dbReference type="SAM" id="MobiDB-lite"/>
    </source>
</evidence>
<reference evidence="2" key="1">
    <citation type="journal article" date="2014" name="Front. Microbiol.">
        <title>High frequency of phylogenetically diverse reductive dehalogenase-homologous genes in deep subseafloor sedimentary metagenomes.</title>
        <authorList>
            <person name="Kawai M."/>
            <person name="Futagami T."/>
            <person name="Toyoda A."/>
            <person name="Takaki Y."/>
            <person name="Nishi S."/>
            <person name="Hori S."/>
            <person name="Arai W."/>
            <person name="Tsubouchi T."/>
            <person name="Morono Y."/>
            <person name="Uchiyama I."/>
            <person name="Ito T."/>
            <person name="Fujiyama A."/>
            <person name="Inagaki F."/>
            <person name="Takami H."/>
        </authorList>
    </citation>
    <scope>NUCLEOTIDE SEQUENCE</scope>
    <source>
        <strain evidence="2">Expedition CK06-06</strain>
    </source>
</reference>
<feature type="compositionally biased region" description="Acidic residues" evidence="1">
    <location>
        <begin position="50"/>
        <end position="68"/>
    </location>
</feature>
<dbReference type="EMBL" id="BARV01020814">
    <property type="protein sequence ID" value="GAI18484.1"/>
    <property type="molecule type" value="Genomic_DNA"/>
</dbReference>
<comment type="caution">
    <text evidence="2">The sequence shown here is derived from an EMBL/GenBank/DDBJ whole genome shotgun (WGS) entry which is preliminary data.</text>
</comment>
<feature type="region of interest" description="Disordered" evidence="1">
    <location>
        <begin position="46"/>
        <end position="68"/>
    </location>
</feature>
<gene>
    <name evidence="2" type="ORF">S06H3_34638</name>
</gene>
<accession>X1NIJ8</accession>
<organism evidence="2">
    <name type="scientific">marine sediment metagenome</name>
    <dbReference type="NCBI Taxonomy" id="412755"/>
    <lineage>
        <taxon>unclassified sequences</taxon>
        <taxon>metagenomes</taxon>
        <taxon>ecological metagenomes</taxon>
    </lineage>
</organism>